<feature type="compositionally biased region" description="Polar residues" evidence="1">
    <location>
        <begin position="1"/>
        <end position="18"/>
    </location>
</feature>
<dbReference type="Proteomes" id="UP000649829">
    <property type="component" value="Unassembled WGS sequence"/>
</dbReference>
<accession>A0A917W985</accession>
<protein>
    <submittedName>
        <fullName evidence="2">Uncharacterized protein</fullName>
    </submittedName>
</protein>
<dbReference type="EMBL" id="BMLF01000001">
    <property type="protein sequence ID" value="GGL81992.1"/>
    <property type="molecule type" value="Genomic_DNA"/>
</dbReference>
<evidence type="ECO:0000313" key="3">
    <source>
        <dbReference type="Proteomes" id="UP000649829"/>
    </source>
</evidence>
<gene>
    <name evidence="2" type="ORF">GCM10011534_00030</name>
</gene>
<feature type="region of interest" description="Disordered" evidence="1">
    <location>
        <begin position="1"/>
        <end position="20"/>
    </location>
</feature>
<proteinExistence type="predicted"/>
<evidence type="ECO:0000256" key="1">
    <source>
        <dbReference type="SAM" id="MobiDB-lite"/>
    </source>
</evidence>
<evidence type="ECO:0000313" key="2">
    <source>
        <dbReference type="EMBL" id="GGL81992.1"/>
    </source>
</evidence>
<comment type="caution">
    <text evidence="2">The sequence shown here is derived from an EMBL/GenBank/DDBJ whole genome shotgun (WGS) entry which is preliminary data.</text>
</comment>
<keyword evidence="3" id="KW-1185">Reference proteome</keyword>
<dbReference type="AlphaFoldDB" id="A0A917W985"/>
<reference evidence="2" key="2">
    <citation type="submission" date="2020-09" db="EMBL/GenBank/DDBJ databases">
        <authorList>
            <person name="Sun Q."/>
            <person name="Zhou Y."/>
        </authorList>
    </citation>
    <scope>NUCLEOTIDE SEQUENCE</scope>
    <source>
        <strain evidence="2">CGMCC 1.6293</strain>
    </source>
</reference>
<name>A0A917W985_9RHOB</name>
<sequence length="365" mass="41542">MKPTPETSQTRTPRTKATLSVPEAELPSLWRKRIREMRRLRDVQDQGLLDLDDRQPPATSVIRNLVSTLRQLAKSCANRQLPAAMTKDAVTAWREDCHGRCMKPVSMAARLKELCIFADWCDEDDDMLEHLHKTRGRYLRAATGDMKLKDAWALENPVNIGDVWVRAEDLLAASHGEMAGSAARAQAILDAACLALSVVCPLRCGDLHRIRFGTHLRRHATGWSLRITTSKTETEYDRPSLWPELTPFLDALLMLDTAQADLWRAYDEKSGQPIFSHDFGETEPYVEWPSRCWRRHFGTGEHIVRSLWHSMMFESETDEQWIALALCGQGNGRTAQAYILAGARSRASRRGRAKVREHRMRTTAQ</sequence>
<reference evidence="2" key="1">
    <citation type="journal article" date="2014" name="Int. J. Syst. Evol. Microbiol.">
        <title>Complete genome sequence of Corynebacterium casei LMG S-19264T (=DSM 44701T), isolated from a smear-ripened cheese.</title>
        <authorList>
            <consortium name="US DOE Joint Genome Institute (JGI-PGF)"/>
            <person name="Walter F."/>
            <person name="Albersmeier A."/>
            <person name="Kalinowski J."/>
            <person name="Ruckert C."/>
        </authorList>
    </citation>
    <scope>NUCLEOTIDE SEQUENCE</scope>
    <source>
        <strain evidence="2">CGMCC 1.6293</strain>
    </source>
</reference>
<organism evidence="2 3">
    <name type="scientific">Pseudooceanicola nanhaiensis</name>
    <dbReference type="NCBI Taxonomy" id="375761"/>
    <lineage>
        <taxon>Bacteria</taxon>
        <taxon>Pseudomonadati</taxon>
        <taxon>Pseudomonadota</taxon>
        <taxon>Alphaproteobacteria</taxon>
        <taxon>Rhodobacterales</taxon>
        <taxon>Paracoccaceae</taxon>
        <taxon>Pseudooceanicola</taxon>
    </lineage>
</organism>